<dbReference type="CDD" id="cd00009">
    <property type="entry name" value="AAA"/>
    <property type="match status" value="1"/>
</dbReference>
<comment type="caution">
    <text evidence="1">The sequence shown here is derived from an EMBL/GenBank/DDBJ whole genome shotgun (WGS) entry which is preliminary data.</text>
</comment>
<dbReference type="Gene3D" id="3.40.50.300">
    <property type="entry name" value="P-loop containing nucleotide triphosphate hydrolases"/>
    <property type="match status" value="1"/>
</dbReference>
<evidence type="ECO:0000313" key="2">
    <source>
        <dbReference type="Proteomes" id="UP000267841"/>
    </source>
</evidence>
<gene>
    <name evidence="1" type="ORF">BCF55_0845</name>
</gene>
<dbReference type="EMBL" id="RCCJ01000001">
    <property type="protein sequence ID" value="RLJ70569.1"/>
    <property type="molecule type" value="Genomic_DNA"/>
</dbReference>
<reference evidence="1 2" key="1">
    <citation type="submission" date="2018-10" db="EMBL/GenBank/DDBJ databases">
        <title>Genomic Encyclopedia of Archaeal and Bacterial Type Strains, Phase II (KMG-II): from individual species to whole genera.</title>
        <authorList>
            <person name="Goeker M."/>
        </authorList>
    </citation>
    <scope>NUCLEOTIDE SEQUENCE [LARGE SCALE GENOMIC DNA]</scope>
    <source>
        <strain evidence="1 2">DSM 16510</strain>
    </source>
</reference>
<dbReference type="RefSeq" id="WP_245960394.1">
    <property type="nucleotide sequence ID" value="NZ_RCCJ01000001.1"/>
</dbReference>
<dbReference type="PANTHER" id="PTHR42935">
    <property type="entry name" value="SLR0930 PROTEIN"/>
    <property type="match status" value="1"/>
</dbReference>
<dbReference type="Proteomes" id="UP000267841">
    <property type="component" value="Unassembled WGS sequence"/>
</dbReference>
<dbReference type="Pfam" id="PF05673">
    <property type="entry name" value="DUF815"/>
    <property type="match status" value="1"/>
</dbReference>
<name>A0A497XQZ8_9AQUI</name>
<dbReference type="AlphaFoldDB" id="A0A497XQZ8"/>
<evidence type="ECO:0000313" key="1">
    <source>
        <dbReference type="EMBL" id="RLJ70569.1"/>
    </source>
</evidence>
<proteinExistence type="predicted"/>
<dbReference type="PANTHER" id="PTHR42935:SF1">
    <property type="entry name" value="SLR0930 PROTEIN"/>
    <property type="match status" value="1"/>
</dbReference>
<dbReference type="InterPro" id="IPR027417">
    <property type="entry name" value="P-loop_NTPase"/>
</dbReference>
<keyword evidence="2" id="KW-1185">Reference proteome</keyword>
<dbReference type="SUPFAM" id="SSF52540">
    <property type="entry name" value="P-loop containing nucleoside triphosphate hydrolases"/>
    <property type="match status" value="1"/>
</dbReference>
<organism evidence="1 2">
    <name type="scientific">Hydrogenivirga caldilitoris</name>
    <dbReference type="NCBI Taxonomy" id="246264"/>
    <lineage>
        <taxon>Bacteria</taxon>
        <taxon>Pseudomonadati</taxon>
        <taxon>Aquificota</taxon>
        <taxon>Aquificia</taxon>
        <taxon>Aquificales</taxon>
        <taxon>Aquificaceae</taxon>
        <taxon>Hydrogenivirga</taxon>
    </lineage>
</organism>
<sequence length="269" mass="31526">MLPMEELLKALYKPIRAEDYTDDFFERYLAFRLKGSQIEPVKNPSMPDPDKLLHIDRQKEILLRNTEQFVRGLPANDVLIWGERGTGKSSLVKSLLKVFGSQGLRIVQVYKWEIFSLTELYEVLRDRKQRFILFFDDLSFEPGEEGFKLLKSLLEGDIEERPENVLVYATSNRRHLIPDLELEEKFPSESLQERISLIDRFGIRLGFFAFDKEMYLDIVHAYAKERGLVIPEERLEREALLWATERGGFSGRIAYQFIKDLEGRLKLSS</sequence>
<protein>
    <submittedName>
        <fullName evidence="1">Uncharacterized protein</fullName>
    </submittedName>
</protein>
<accession>A0A497XQZ8</accession>
<dbReference type="InterPro" id="IPR008533">
    <property type="entry name" value="DUF815"/>
</dbReference>